<dbReference type="EnsemblMetazoa" id="PPA28967.1">
    <property type="protein sequence ID" value="PPA28967.1"/>
    <property type="gene ID" value="WBGene00118521"/>
</dbReference>
<evidence type="ECO:0000313" key="2">
    <source>
        <dbReference type="EnsemblMetazoa" id="PPA28967.1"/>
    </source>
</evidence>
<gene>
    <name evidence="2" type="primary">WBGene00118521</name>
</gene>
<name>A0A2A6CA85_PRIPA</name>
<dbReference type="AlphaFoldDB" id="A0A2A6CA85"/>
<keyword evidence="3" id="KW-1185">Reference proteome</keyword>
<protein>
    <submittedName>
        <fullName evidence="2">Uncharacterized protein</fullName>
    </submittedName>
</protein>
<proteinExistence type="predicted"/>
<feature type="region of interest" description="Disordered" evidence="1">
    <location>
        <begin position="44"/>
        <end position="66"/>
    </location>
</feature>
<evidence type="ECO:0000313" key="3">
    <source>
        <dbReference type="Proteomes" id="UP000005239"/>
    </source>
</evidence>
<reference evidence="2" key="2">
    <citation type="submission" date="2022-06" db="UniProtKB">
        <authorList>
            <consortium name="EnsemblMetazoa"/>
        </authorList>
    </citation>
    <scope>IDENTIFICATION</scope>
    <source>
        <strain evidence="2">PS312</strain>
    </source>
</reference>
<accession>A0A8R1UHN4</accession>
<evidence type="ECO:0000256" key="1">
    <source>
        <dbReference type="SAM" id="MobiDB-lite"/>
    </source>
</evidence>
<reference evidence="3" key="1">
    <citation type="journal article" date="2008" name="Nat. Genet.">
        <title>The Pristionchus pacificus genome provides a unique perspective on nematode lifestyle and parasitism.</title>
        <authorList>
            <person name="Dieterich C."/>
            <person name="Clifton S.W."/>
            <person name="Schuster L.N."/>
            <person name="Chinwalla A."/>
            <person name="Delehaunty K."/>
            <person name="Dinkelacker I."/>
            <person name="Fulton L."/>
            <person name="Fulton R."/>
            <person name="Godfrey J."/>
            <person name="Minx P."/>
            <person name="Mitreva M."/>
            <person name="Roeseler W."/>
            <person name="Tian H."/>
            <person name="Witte H."/>
            <person name="Yang S.P."/>
            <person name="Wilson R.K."/>
            <person name="Sommer R.J."/>
        </authorList>
    </citation>
    <scope>NUCLEOTIDE SEQUENCE [LARGE SCALE GENOMIC DNA]</scope>
    <source>
        <strain evidence="3">PS312</strain>
    </source>
</reference>
<feature type="compositionally biased region" description="Polar residues" evidence="1">
    <location>
        <begin position="55"/>
        <end position="64"/>
    </location>
</feature>
<organism evidence="2 3">
    <name type="scientific">Pristionchus pacificus</name>
    <name type="common">Parasitic nematode worm</name>
    <dbReference type="NCBI Taxonomy" id="54126"/>
    <lineage>
        <taxon>Eukaryota</taxon>
        <taxon>Metazoa</taxon>
        <taxon>Ecdysozoa</taxon>
        <taxon>Nematoda</taxon>
        <taxon>Chromadorea</taxon>
        <taxon>Rhabditida</taxon>
        <taxon>Rhabditina</taxon>
        <taxon>Diplogasteromorpha</taxon>
        <taxon>Diplogasteroidea</taxon>
        <taxon>Neodiplogasteridae</taxon>
        <taxon>Pristionchus</taxon>
    </lineage>
</organism>
<sequence>MLSSHRLSVGGAGPLLGAYIPPRERYARGFDAARRHSSAYSLKYGVNNKKRRGGVSQTTSSSNYVHGGHVQEALTASLHSRRIELACSHVWLHE</sequence>
<dbReference type="Proteomes" id="UP000005239">
    <property type="component" value="Unassembled WGS sequence"/>
</dbReference>
<accession>A0A2A6CA85</accession>